<keyword evidence="6" id="KW-0812">Transmembrane</keyword>
<evidence type="ECO:0000313" key="8">
    <source>
        <dbReference type="Proteomes" id="UP001365405"/>
    </source>
</evidence>
<keyword evidence="8" id="KW-1185">Reference proteome</keyword>
<feature type="transmembrane region" description="Helical" evidence="6">
    <location>
        <begin position="313"/>
        <end position="333"/>
    </location>
</feature>
<evidence type="ECO:0000256" key="4">
    <source>
        <dbReference type="ARBA" id="ARBA00022777"/>
    </source>
</evidence>
<dbReference type="Gene3D" id="1.20.5.1930">
    <property type="match status" value="1"/>
</dbReference>
<dbReference type="Proteomes" id="UP001365405">
    <property type="component" value="Unassembled WGS sequence"/>
</dbReference>
<keyword evidence="4" id="KW-0418">Kinase</keyword>
<dbReference type="CDD" id="cd16917">
    <property type="entry name" value="HATPase_UhpB-NarQ-NarX-like"/>
    <property type="match status" value="1"/>
</dbReference>
<dbReference type="EMBL" id="JBBUTH010000007">
    <property type="protein sequence ID" value="MEK8051160.1"/>
    <property type="molecule type" value="Genomic_DNA"/>
</dbReference>
<comment type="catalytic activity">
    <reaction evidence="1">
        <text>ATP + protein L-histidine = ADP + protein N-phospho-L-histidine.</text>
        <dbReference type="EC" id="2.7.13.3"/>
    </reaction>
</comment>
<accession>A0ABU9CH25</accession>
<gene>
    <name evidence="7" type="ORF">AACH10_12990</name>
</gene>
<dbReference type="PANTHER" id="PTHR24421">
    <property type="entry name" value="NITRATE/NITRITE SENSOR PROTEIN NARX-RELATED"/>
    <property type="match status" value="1"/>
</dbReference>
<dbReference type="InterPro" id="IPR036890">
    <property type="entry name" value="HATPase_C_sf"/>
</dbReference>
<evidence type="ECO:0000256" key="1">
    <source>
        <dbReference type="ARBA" id="ARBA00000085"/>
    </source>
</evidence>
<evidence type="ECO:0000256" key="3">
    <source>
        <dbReference type="ARBA" id="ARBA00022679"/>
    </source>
</evidence>
<dbReference type="EC" id="2.7.13.3" evidence="2"/>
<feature type="transmembrane region" description="Helical" evidence="6">
    <location>
        <begin position="226"/>
        <end position="247"/>
    </location>
</feature>
<feature type="transmembrane region" description="Helical" evidence="6">
    <location>
        <begin position="279"/>
        <end position="301"/>
    </location>
</feature>
<dbReference type="Gene3D" id="3.30.565.10">
    <property type="entry name" value="Histidine kinase-like ATPase, C-terminal domain"/>
    <property type="match status" value="1"/>
</dbReference>
<dbReference type="SUPFAM" id="SSF55874">
    <property type="entry name" value="ATPase domain of HSP90 chaperone/DNA topoisomerase II/histidine kinase"/>
    <property type="match status" value="1"/>
</dbReference>
<organism evidence="7 8">
    <name type="scientific">Pseudaquabacterium inlustre</name>
    <dbReference type="NCBI Taxonomy" id="2984192"/>
    <lineage>
        <taxon>Bacteria</taxon>
        <taxon>Pseudomonadati</taxon>
        <taxon>Pseudomonadota</taxon>
        <taxon>Betaproteobacteria</taxon>
        <taxon>Burkholderiales</taxon>
        <taxon>Sphaerotilaceae</taxon>
        <taxon>Pseudaquabacterium</taxon>
    </lineage>
</organism>
<feature type="transmembrane region" description="Helical" evidence="6">
    <location>
        <begin position="165"/>
        <end position="187"/>
    </location>
</feature>
<keyword evidence="6" id="KW-1133">Transmembrane helix</keyword>
<comment type="caution">
    <text evidence="7">The sequence shown here is derived from an EMBL/GenBank/DDBJ whole genome shotgun (WGS) entry which is preliminary data.</text>
</comment>
<name>A0ABU9CH25_9BURK</name>
<dbReference type="RefSeq" id="WP_341410851.1">
    <property type="nucleotide sequence ID" value="NZ_JBBUTH010000007.1"/>
</dbReference>
<dbReference type="InterPro" id="IPR050482">
    <property type="entry name" value="Sensor_HK_TwoCompSys"/>
</dbReference>
<proteinExistence type="predicted"/>
<sequence length="590" mass="63990">MSAAVDTADTEVQTLWQAERAVGLRDPAQPGAASDWQAVALDEAWRRQQPPIAGLWTYRLHFTASRDSPPLGLLIPRVGDRVRLFVNGRQRLELGAPGQPAGDGEDHSAWPVWLPLEQADLREGENTLHIQVQGNGWRLSGLSHLVVGPRDRVAAQHRRSLTAQLALAGISLSVCAAVALLAGAYALWWPGQRVAGMLALSAAAWGLRSLLWWWPDSGLSQALRLLLLDLGFSAAVALASATALRLAGLPTRRWWLLLGALLALQPLVALWLAHGGPVAGRALAQNALVLVCVGVLLRLAWRARRRGQWPARVVAAGGLAMLALSGHDHWFLFLSTARDAHSQPYLTPLGLPLFLLACGWLLAWRVHRGLRAEALAQRLRDRREQLRRAAAEHERQRLLRQLHDGLGAQLVGLLAAVQRGTLQGPQIADGLRDTLDELRLSLDLMDCDGDDLGELLGQLRFRLEPRLRQAGLALHWQVPVGPALPPPPGMARPGGPDHLRHWLQEALTNVLKHARATRVQVSAGPGWLAVQDDGIGASAPTGMPEQSAAGGRGLRHLGERARALGAVLEVGPAHPGWRVALRWPVHSSHT</sequence>
<protein>
    <recommendedName>
        <fullName evidence="2">histidine kinase</fullName>
        <ecNumber evidence="2">2.7.13.3</ecNumber>
    </recommendedName>
</protein>
<keyword evidence="6" id="KW-0472">Membrane</keyword>
<evidence type="ECO:0000256" key="5">
    <source>
        <dbReference type="ARBA" id="ARBA00023012"/>
    </source>
</evidence>
<keyword evidence="3" id="KW-0808">Transferase</keyword>
<evidence type="ECO:0000313" key="7">
    <source>
        <dbReference type="EMBL" id="MEK8051160.1"/>
    </source>
</evidence>
<reference evidence="7 8" key="1">
    <citation type="submission" date="2024-04" db="EMBL/GenBank/DDBJ databases">
        <title>Novel species of the genus Ideonella isolated from streams.</title>
        <authorList>
            <person name="Lu H."/>
        </authorList>
    </citation>
    <scope>NUCLEOTIDE SEQUENCE [LARGE SCALE GENOMIC DNA]</scope>
    <source>
        <strain evidence="7 8">DXS22W</strain>
    </source>
</reference>
<keyword evidence="5" id="KW-0902">Two-component regulatory system</keyword>
<evidence type="ECO:0000256" key="2">
    <source>
        <dbReference type="ARBA" id="ARBA00012438"/>
    </source>
</evidence>
<evidence type="ECO:0000256" key="6">
    <source>
        <dbReference type="SAM" id="Phobius"/>
    </source>
</evidence>
<dbReference type="PANTHER" id="PTHR24421:SF10">
    <property type="entry name" value="NITRATE_NITRITE SENSOR PROTEIN NARQ"/>
    <property type="match status" value="1"/>
</dbReference>
<feature type="transmembrane region" description="Helical" evidence="6">
    <location>
        <begin position="254"/>
        <end position="273"/>
    </location>
</feature>
<feature type="transmembrane region" description="Helical" evidence="6">
    <location>
        <begin position="345"/>
        <end position="364"/>
    </location>
</feature>